<comment type="caution">
    <text evidence="1">The sequence shown here is derived from an EMBL/GenBank/DDBJ whole genome shotgun (WGS) entry which is preliminary data.</text>
</comment>
<dbReference type="EMBL" id="JAYMYR010000006">
    <property type="protein sequence ID" value="KAK7355919.1"/>
    <property type="molecule type" value="Genomic_DNA"/>
</dbReference>
<reference evidence="1 2" key="1">
    <citation type="submission" date="2024-01" db="EMBL/GenBank/DDBJ databases">
        <title>The genomes of 5 underutilized Papilionoideae crops provide insights into root nodulation and disease resistanc.</title>
        <authorList>
            <person name="Jiang F."/>
        </authorList>
    </citation>
    <scope>NUCLEOTIDE SEQUENCE [LARGE SCALE GENOMIC DNA]</scope>
    <source>
        <strain evidence="1">JINMINGXINNONG_FW02</strain>
        <tissue evidence="1">Leaves</tissue>
    </source>
</reference>
<dbReference type="Proteomes" id="UP001374584">
    <property type="component" value="Unassembled WGS sequence"/>
</dbReference>
<protein>
    <submittedName>
        <fullName evidence="1">Uncharacterized protein</fullName>
    </submittedName>
</protein>
<dbReference type="AlphaFoldDB" id="A0AAN9MJV1"/>
<gene>
    <name evidence="1" type="ORF">VNO80_15183</name>
</gene>
<evidence type="ECO:0000313" key="1">
    <source>
        <dbReference type="EMBL" id="KAK7355919.1"/>
    </source>
</evidence>
<accession>A0AAN9MJV1</accession>
<evidence type="ECO:0000313" key="2">
    <source>
        <dbReference type="Proteomes" id="UP001374584"/>
    </source>
</evidence>
<proteinExistence type="predicted"/>
<organism evidence="1 2">
    <name type="scientific">Phaseolus coccineus</name>
    <name type="common">Scarlet runner bean</name>
    <name type="synonym">Phaseolus multiflorus</name>
    <dbReference type="NCBI Taxonomy" id="3886"/>
    <lineage>
        <taxon>Eukaryota</taxon>
        <taxon>Viridiplantae</taxon>
        <taxon>Streptophyta</taxon>
        <taxon>Embryophyta</taxon>
        <taxon>Tracheophyta</taxon>
        <taxon>Spermatophyta</taxon>
        <taxon>Magnoliopsida</taxon>
        <taxon>eudicotyledons</taxon>
        <taxon>Gunneridae</taxon>
        <taxon>Pentapetalae</taxon>
        <taxon>rosids</taxon>
        <taxon>fabids</taxon>
        <taxon>Fabales</taxon>
        <taxon>Fabaceae</taxon>
        <taxon>Papilionoideae</taxon>
        <taxon>50 kb inversion clade</taxon>
        <taxon>NPAAA clade</taxon>
        <taxon>indigoferoid/millettioid clade</taxon>
        <taxon>Phaseoleae</taxon>
        <taxon>Phaseolus</taxon>
    </lineage>
</organism>
<keyword evidence="2" id="KW-1185">Reference proteome</keyword>
<name>A0AAN9MJV1_PHACN</name>
<sequence>MQSGLSEEKFAEPTFSDIRMNMNLIEASRSCNKKTDSIHVYSKLPLLEFTIDHFSKVSSAAIIFGQFTQSLKQPGKCSGKMVVNNGNTIGYEDKHKIKCRMASSISCEGVYHPSTAVNKYK</sequence>